<dbReference type="OrthoDB" id="325633at2157"/>
<comment type="caution">
    <text evidence="3">The sequence shown here is derived from an EMBL/GenBank/DDBJ whole genome shotgun (WGS) entry which is preliminary data.</text>
</comment>
<gene>
    <name evidence="3" type="ORF">GRX01_05600</name>
</gene>
<dbReference type="AlphaFoldDB" id="A0A6B0SPG6"/>
<evidence type="ECO:0000313" key="3">
    <source>
        <dbReference type="EMBL" id="MXR40814.1"/>
    </source>
</evidence>
<proteinExistence type="predicted"/>
<dbReference type="EMBL" id="WUUS01000003">
    <property type="protein sequence ID" value="MXR40814.1"/>
    <property type="molecule type" value="Genomic_DNA"/>
</dbReference>
<dbReference type="RefSeq" id="WP_159664315.1">
    <property type="nucleotide sequence ID" value="NZ_WUUS01000003.1"/>
</dbReference>
<dbReference type="InterPro" id="IPR026452">
    <property type="entry name" value="Surf_glycop_sig_pep"/>
</dbReference>
<feature type="domain" description="DUF7827" evidence="2">
    <location>
        <begin position="78"/>
        <end position="192"/>
    </location>
</feature>
<name>A0A6B0SPG6_9EURY</name>
<keyword evidence="4" id="KW-1185">Reference proteome</keyword>
<evidence type="ECO:0000256" key="1">
    <source>
        <dbReference type="SAM" id="MobiDB-lite"/>
    </source>
</evidence>
<organism evidence="3 4">
    <name type="scientific">Halobaculum saliterrae</name>
    <dbReference type="NCBI Taxonomy" id="2073113"/>
    <lineage>
        <taxon>Archaea</taxon>
        <taxon>Methanobacteriati</taxon>
        <taxon>Methanobacteriota</taxon>
        <taxon>Stenosarchaea group</taxon>
        <taxon>Halobacteria</taxon>
        <taxon>Halobacteriales</taxon>
        <taxon>Haloferacaceae</taxon>
        <taxon>Halobaculum</taxon>
    </lineage>
</organism>
<dbReference type="Pfam" id="PF25162">
    <property type="entry name" value="DUF7827"/>
    <property type="match status" value="1"/>
</dbReference>
<protein>
    <recommendedName>
        <fullName evidence="2">DUF7827 domain-containing protein</fullName>
    </recommendedName>
</protein>
<accession>A0A6B0SPG6</accession>
<evidence type="ECO:0000259" key="2">
    <source>
        <dbReference type="Pfam" id="PF25162"/>
    </source>
</evidence>
<sequence>MTDSTLTTRALVLTAVMVFGVIAGTVAFAGTTAATPATAAGTAGDAPPTEDVAPATAPTGATPDPSVPTDASGLVQPGGDSAVNLSENVTEVPRGGIATFTVRLNDSGSSATVVIGNESEDGYQANVSLTDANGDGVVTFAFNTYAAGDTSAETVVQLVGDSESDRITFDDTKSQTQLDSLLDPGDYLVSVGTSDDPATVLETPDFVGALFVIERSAPSQALWRTAQDTQSVVREAAANESRSAVTAIGDAIVDERLTRTDTLAYTPDNSNSDVLVVQLTAPGLSGVIGTVGGGEVTDEFSAALRSNNSSEAPLRVVLDERNPEQNRAPVSLDLGQALSTGTGIEEALTVIHADGDTYYVFVDYDTVAATVFNGSDTAFDDGDEIAVNSSLQDPRLLAVDPNEPDAAEGASRNRTASANVTLEAAEGGFDLNEDDLVTTTAEENATVTGTTNVAPGTEVTVVVRLTEGAQSSFLESRTVTVSSDGTFAATFNLSAQVRGDGFEVSVERAPFSATAEGVIVEGSTAEASAVAPVSDAEARSLWGPRTPV</sequence>
<feature type="compositionally biased region" description="Low complexity" evidence="1">
    <location>
        <begin position="37"/>
        <end position="64"/>
    </location>
</feature>
<feature type="region of interest" description="Disordered" evidence="1">
    <location>
        <begin position="37"/>
        <end position="82"/>
    </location>
</feature>
<dbReference type="NCBIfam" id="TIGR04207">
    <property type="entry name" value="halo_sig_pep"/>
    <property type="match status" value="1"/>
</dbReference>
<dbReference type="Proteomes" id="UP000437065">
    <property type="component" value="Unassembled WGS sequence"/>
</dbReference>
<reference evidence="3 4" key="1">
    <citation type="submission" date="2019-12" db="EMBL/GenBank/DDBJ databases">
        <title>Isolation and characterization of three novel carbon monoxide-oxidizing members of Halobacteria from salione crusts and soils.</title>
        <authorList>
            <person name="Myers M.R."/>
            <person name="King G.M."/>
        </authorList>
    </citation>
    <scope>NUCLEOTIDE SEQUENCE [LARGE SCALE GENOMIC DNA]</scope>
    <source>
        <strain evidence="3 4">WSA2</strain>
    </source>
</reference>
<dbReference type="NCBIfam" id="NF045517">
    <property type="entry name" value="halo_surf_dom"/>
    <property type="match status" value="1"/>
</dbReference>
<dbReference type="InterPro" id="IPR057149">
    <property type="entry name" value="DUF7827"/>
</dbReference>
<evidence type="ECO:0000313" key="4">
    <source>
        <dbReference type="Proteomes" id="UP000437065"/>
    </source>
</evidence>